<feature type="signal peptide" evidence="1">
    <location>
        <begin position="1"/>
        <end position="19"/>
    </location>
</feature>
<evidence type="ECO:0000313" key="3">
    <source>
        <dbReference type="Proteomes" id="UP001152747"/>
    </source>
</evidence>
<gene>
    <name evidence="2" type="ORF">CAMP_LOCUS10001</name>
</gene>
<feature type="chain" id="PRO_5040231112" evidence="1">
    <location>
        <begin position="20"/>
        <end position="144"/>
    </location>
</feature>
<protein>
    <submittedName>
        <fullName evidence="2">Uncharacterized protein</fullName>
    </submittedName>
</protein>
<name>A0A9P1IKQ3_9PELO</name>
<sequence>MSKLFSLTLLAILCYVAFTHFTDKDAHKLYKLLSKARSTHDLRQVLREPLISVDCSGNSTTLNGPEFENTLNAIILGKRPERGLKIEEFNSIDNNGFEFRIAKIIEEESGTLTFDKATYFAAMENDTLKIWKGIMICDKSTGQF</sequence>
<comment type="caution">
    <text evidence="2">The sequence shown here is derived from an EMBL/GenBank/DDBJ whole genome shotgun (WGS) entry which is preliminary data.</text>
</comment>
<dbReference type="AlphaFoldDB" id="A0A9P1IKQ3"/>
<dbReference type="Proteomes" id="UP001152747">
    <property type="component" value="Unassembled WGS sequence"/>
</dbReference>
<evidence type="ECO:0000256" key="1">
    <source>
        <dbReference type="SAM" id="SignalP"/>
    </source>
</evidence>
<reference evidence="2" key="1">
    <citation type="submission" date="2022-11" db="EMBL/GenBank/DDBJ databases">
        <authorList>
            <person name="Kikuchi T."/>
        </authorList>
    </citation>
    <scope>NUCLEOTIDE SEQUENCE</scope>
    <source>
        <strain evidence="2">PS1010</strain>
    </source>
</reference>
<keyword evidence="3" id="KW-1185">Reference proteome</keyword>
<organism evidence="2 3">
    <name type="scientific">Caenorhabditis angaria</name>
    <dbReference type="NCBI Taxonomy" id="860376"/>
    <lineage>
        <taxon>Eukaryota</taxon>
        <taxon>Metazoa</taxon>
        <taxon>Ecdysozoa</taxon>
        <taxon>Nematoda</taxon>
        <taxon>Chromadorea</taxon>
        <taxon>Rhabditida</taxon>
        <taxon>Rhabditina</taxon>
        <taxon>Rhabditomorpha</taxon>
        <taxon>Rhabditoidea</taxon>
        <taxon>Rhabditidae</taxon>
        <taxon>Peloderinae</taxon>
        <taxon>Caenorhabditis</taxon>
    </lineage>
</organism>
<proteinExistence type="predicted"/>
<evidence type="ECO:0000313" key="2">
    <source>
        <dbReference type="EMBL" id="CAI5447364.1"/>
    </source>
</evidence>
<dbReference type="EMBL" id="CANHGI010000004">
    <property type="protein sequence ID" value="CAI5447364.1"/>
    <property type="molecule type" value="Genomic_DNA"/>
</dbReference>
<accession>A0A9P1IKQ3</accession>
<keyword evidence="1" id="KW-0732">Signal</keyword>